<organism evidence="7 8">
    <name type="scientific">Chryseobacterium formosense</name>
    <dbReference type="NCBI Taxonomy" id="236814"/>
    <lineage>
        <taxon>Bacteria</taxon>
        <taxon>Pseudomonadati</taxon>
        <taxon>Bacteroidota</taxon>
        <taxon>Flavobacteriia</taxon>
        <taxon>Flavobacteriales</taxon>
        <taxon>Weeksellaceae</taxon>
        <taxon>Chryseobacterium group</taxon>
        <taxon>Chryseobacterium</taxon>
    </lineage>
</organism>
<evidence type="ECO:0000256" key="3">
    <source>
        <dbReference type="ARBA" id="ARBA00022692"/>
    </source>
</evidence>
<feature type="transmembrane region" description="Helical" evidence="6">
    <location>
        <begin position="236"/>
        <end position="254"/>
    </location>
</feature>
<evidence type="ECO:0000313" key="7">
    <source>
        <dbReference type="EMBL" id="KFF00570.1"/>
    </source>
</evidence>
<keyword evidence="3 6" id="KW-0812">Transmembrane</keyword>
<dbReference type="AlphaFoldDB" id="A0A085Z806"/>
<gene>
    <name evidence="7" type="ORF">IX39_08000</name>
</gene>
<feature type="transmembrane region" description="Helical" evidence="6">
    <location>
        <begin position="402"/>
        <end position="427"/>
    </location>
</feature>
<dbReference type="InterPro" id="IPR036259">
    <property type="entry name" value="MFS_trans_sf"/>
</dbReference>
<feature type="transmembrane region" description="Helical" evidence="6">
    <location>
        <begin position="371"/>
        <end position="390"/>
    </location>
</feature>
<proteinExistence type="predicted"/>
<accession>A0A085Z806</accession>
<comment type="caution">
    <text evidence="7">The sequence shown here is derived from an EMBL/GenBank/DDBJ whole genome shotgun (WGS) entry which is preliminary data.</text>
</comment>
<evidence type="ECO:0000256" key="1">
    <source>
        <dbReference type="ARBA" id="ARBA00004141"/>
    </source>
</evidence>
<dbReference type="eggNOG" id="COG0477">
    <property type="taxonomic scope" value="Bacteria"/>
</dbReference>
<keyword evidence="8" id="KW-1185">Reference proteome</keyword>
<keyword evidence="2" id="KW-0813">Transport</keyword>
<evidence type="ECO:0000256" key="5">
    <source>
        <dbReference type="ARBA" id="ARBA00023136"/>
    </source>
</evidence>
<dbReference type="OrthoDB" id="1404010at2"/>
<evidence type="ECO:0008006" key="9">
    <source>
        <dbReference type="Google" id="ProtNLM"/>
    </source>
</evidence>
<dbReference type="RefSeq" id="WP_034674947.1">
    <property type="nucleotide sequence ID" value="NZ_FPAP01000001.1"/>
</dbReference>
<feature type="transmembrane region" description="Helical" evidence="6">
    <location>
        <begin position="104"/>
        <end position="132"/>
    </location>
</feature>
<feature type="transmembrane region" description="Helical" evidence="6">
    <location>
        <begin position="315"/>
        <end position="332"/>
    </location>
</feature>
<dbReference type="PANTHER" id="PTHR42718:SF9">
    <property type="entry name" value="MAJOR FACILITATOR SUPERFAMILY MULTIDRUG TRANSPORTER MFSC"/>
    <property type="match status" value="1"/>
</dbReference>
<feature type="transmembrane region" description="Helical" evidence="6">
    <location>
        <begin position="144"/>
        <end position="165"/>
    </location>
</feature>
<feature type="transmembrane region" description="Helical" evidence="6">
    <location>
        <begin position="467"/>
        <end position="485"/>
    </location>
</feature>
<dbReference type="Gene3D" id="1.20.1250.20">
    <property type="entry name" value="MFS general substrate transporter like domains"/>
    <property type="match status" value="1"/>
</dbReference>
<evidence type="ECO:0000256" key="6">
    <source>
        <dbReference type="SAM" id="Phobius"/>
    </source>
</evidence>
<sequence length="514" mass="58366">MYNQGPFATWVPKPVMLLLIIFIMFPLMSISGVYTSNATDLSGALATYSEFVSMANNAGSIGMGLALLIVFRVKMRFRSKEIITTCAIILALLSYMNGTTENPYLLVVGSLLIGFFKMFPMVEVLLPMMFILSPKGDKGRFYAIFYPISIGFGQLSSYFFANLVFKHNYQAPFFIMSSLMLVIACISLIFQHDQRFSFKKPLYQIDWLSMILLGSSAMSFNVFFTFMRQQGWFVSPYIKTALILSFLFLGLTIWRQKFLKRPLIDFKVFTRENTLHSLILLIFLGVFLASSSIYVQYSVGVLGYNNLINAKINLWMIPGIIVAGVLAFYCFKYEWKMKFYVAGGFISFFLHTLCLYLLIQPQMNIEYLQYSMILKGLGMGMLFISIWLYAAEGVSMDGLFGAMGILIMIRGFLATAFGGAIISWALYQGQWQSLNDISMFLDNGNFTNGMAIYQNISLNALMASSKIVLGSICWLTVPILIFVLTHHYGQFNYRRVVLFRKIIKGDSVKGYRFA</sequence>
<feature type="transmembrane region" description="Helical" evidence="6">
    <location>
        <begin position="54"/>
        <end position="73"/>
    </location>
</feature>
<name>A0A085Z806_9FLAO</name>
<evidence type="ECO:0000256" key="4">
    <source>
        <dbReference type="ARBA" id="ARBA00022989"/>
    </source>
</evidence>
<evidence type="ECO:0000256" key="2">
    <source>
        <dbReference type="ARBA" id="ARBA00022448"/>
    </source>
</evidence>
<dbReference type="GO" id="GO:0016020">
    <property type="term" value="C:membrane"/>
    <property type="evidence" value="ECO:0007669"/>
    <property type="project" value="UniProtKB-SubCell"/>
</dbReference>
<dbReference type="SUPFAM" id="SSF103473">
    <property type="entry name" value="MFS general substrate transporter"/>
    <property type="match status" value="1"/>
</dbReference>
<reference evidence="7 8" key="1">
    <citation type="submission" date="2014-07" db="EMBL/GenBank/DDBJ databases">
        <title>Genome of Chryseobacterium formosense LMG 24722.</title>
        <authorList>
            <person name="Pipes S.E."/>
            <person name="Stropko S.J."/>
            <person name="Newman J.D."/>
        </authorList>
    </citation>
    <scope>NUCLEOTIDE SEQUENCE [LARGE SCALE GENOMIC DNA]</scope>
    <source>
        <strain evidence="7 8">LMG 24722</strain>
    </source>
</reference>
<comment type="subcellular location">
    <subcellularLocation>
        <location evidence="1">Membrane</location>
        <topology evidence="1">Multi-pass membrane protein</topology>
    </subcellularLocation>
</comment>
<keyword evidence="5 6" id="KW-0472">Membrane</keyword>
<feature type="transmembrane region" description="Helical" evidence="6">
    <location>
        <begin position="275"/>
        <end position="295"/>
    </location>
</feature>
<dbReference type="EMBL" id="JPRP01000001">
    <property type="protein sequence ID" value="KFF00570.1"/>
    <property type="molecule type" value="Genomic_DNA"/>
</dbReference>
<dbReference type="PANTHER" id="PTHR42718">
    <property type="entry name" value="MAJOR FACILITATOR SUPERFAMILY MULTIDRUG TRANSPORTER MFSC"/>
    <property type="match status" value="1"/>
</dbReference>
<feature type="transmembrane region" description="Helical" evidence="6">
    <location>
        <begin position="15"/>
        <end position="34"/>
    </location>
</feature>
<feature type="transmembrane region" description="Helical" evidence="6">
    <location>
        <begin position="339"/>
        <end position="359"/>
    </location>
</feature>
<feature type="transmembrane region" description="Helical" evidence="6">
    <location>
        <begin position="82"/>
        <end position="98"/>
    </location>
</feature>
<evidence type="ECO:0000313" key="8">
    <source>
        <dbReference type="Proteomes" id="UP000028713"/>
    </source>
</evidence>
<dbReference type="Proteomes" id="UP000028713">
    <property type="component" value="Unassembled WGS sequence"/>
</dbReference>
<dbReference type="STRING" id="236814.IX39_08000"/>
<protein>
    <recommendedName>
        <fullName evidence="9">Transporter</fullName>
    </recommendedName>
</protein>
<feature type="transmembrane region" description="Helical" evidence="6">
    <location>
        <begin position="202"/>
        <end position="224"/>
    </location>
</feature>
<feature type="transmembrane region" description="Helical" evidence="6">
    <location>
        <begin position="171"/>
        <end position="190"/>
    </location>
</feature>
<keyword evidence="4 6" id="KW-1133">Transmembrane helix</keyword>